<evidence type="ECO:0000256" key="2">
    <source>
        <dbReference type="ARBA" id="ARBA00012438"/>
    </source>
</evidence>
<dbReference type="EC" id="2.7.13.3" evidence="2"/>
<accession>A0ABW5X9A8</accession>
<dbReference type="InterPro" id="IPR004358">
    <property type="entry name" value="Sig_transdc_His_kin-like_C"/>
</dbReference>
<dbReference type="Gene3D" id="3.30.565.10">
    <property type="entry name" value="Histidine kinase-like ATPase, C-terminal domain"/>
    <property type="match status" value="1"/>
</dbReference>
<dbReference type="CDD" id="cd06308">
    <property type="entry name" value="PBP1_sensor_kinase-like"/>
    <property type="match status" value="1"/>
</dbReference>
<evidence type="ECO:0000259" key="11">
    <source>
        <dbReference type="PROSITE" id="PS50109"/>
    </source>
</evidence>
<dbReference type="InterPro" id="IPR036097">
    <property type="entry name" value="HisK_dim/P_sf"/>
</dbReference>
<dbReference type="EMBL" id="JBHUOJ010000037">
    <property type="protein sequence ID" value="MFD2835022.1"/>
    <property type="molecule type" value="Genomic_DNA"/>
</dbReference>
<gene>
    <name evidence="13" type="ORF">ACFSYS_17165</name>
</gene>
<reference evidence="14" key="1">
    <citation type="journal article" date="2019" name="Int. J. Syst. Evol. Microbiol.">
        <title>The Global Catalogue of Microorganisms (GCM) 10K type strain sequencing project: providing services to taxonomists for standard genome sequencing and annotation.</title>
        <authorList>
            <consortium name="The Broad Institute Genomics Platform"/>
            <consortium name="The Broad Institute Genome Sequencing Center for Infectious Disease"/>
            <person name="Wu L."/>
            <person name="Ma J."/>
        </authorList>
    </citation>
    <scope>NUCLEOTIDE SEQUENCE [LARGE SCALE GENOMIC DNA]</scope>
    <source>
        <strain evidence="14">KCTC 52925</strain>
    </source>
</reference>
<comment type="catalytic activity">
    <reaction evidence="1">
        <text>ATP + protein L-histidine = ADP + protein N-phospho-L-histidine.</text>
        <dbReference type="EC" id="2.7.13.3"/>
    </reaction>
</comment>
<dbReference type="InterPro" id="IPR018060">
    <property type="entry name" value="HTH_AraC"/>
</dbReference>
<keyword evidence="9" id="KW-1133">Transmembrane helix</keyword>
<dbReference type="Pfam" id="PF12833">
    <property type="entry name" value="HTH_18"/>
    <property type="match status" value="1"/>
</dbReference>
<dbReference type="Pfam" id="PF00512">
    <property type="entry name" value="HisKA"/>
    <property type="match status" value="1"/>
</dbReference>
<proteinExistence type="predicted"/>
<dbReference type="PRINTS" id="PR00344">
    <property type="entry name" value="BCTRLSENSOR"/>
</dbReference>
<dbReference type="Pfam" id="PF02518">
    <property type="entry name" value="HATPase_c"/>
    <property type="match status" value="1"/>
</dbReference>
<dbReference type="PANTHER" id="PTHR43547">
    <property type="entry name" value="TWO-COMPONENT HISTIDINE KINASE"/>
    <property type="match status" value="1"/>
</dbReference>
<evidence type="ECO:0000256" key="3">
    <source>
        <dbReference type="ARBA" id="ARBA00022553"/>
    </source>
</evidence>
<dbReference type="SUPFAM" id="SSF53822">
    <property type="entry name" value="Periplasmic binding protein-like I"/>
    <property type="match status" value="1"/>
</dbReference>
<dbReference type="SUPFAM" id="SSF46689">
    <property type="entry name" value="Homeodomain-like"/>
    <property type="match status" value="1"/>
</dbReference>
<dbReference type="InterPro" id="IPR003661">
    <property type="entry name" value="HisK_dim/P_dom"/>
</dbReference>
<comment type="caution">
    <text evidence="13">The sequence shown here is derived from an EMBL/GenBank/DDBJ whole genome shotgun (WGS) entry which is preliminary data.</text>
</comment>
<evidence type="ECO:0000259" key="10">
    <source>
        <dbReference type="PROSITE" id="PS01124"/>
    </source>
</evidence>
<dbReference type="Pfam" id="PF00072">
    <property type="entry name" value="Response_reg"/>
    <property type="match status" value="1"/>
</dbReference>
<feature type="coiled-coil region" evidence="8">
    <location>
        <begin position="301"/>
        <end position="331"/>
    </location>
</feature>
<dbReference type="PROSITE" id="PS00041">
    <property type="entry name" value="HTH_ARAC_FAMILY_1"/>
    <property type="match status" value="1"/>
</dbReference>
<protein>
    <recommendedName>
        <fullName evidence="2">histidine kinase</fullName>
        <ecNumber evidence="2">2.7.13.3</ecNumber>
    </recommendedName>
</protein>
<dbReference type="Gene3D" id="3.40.50.2300">
    <property type="match status" value="3"/>
</dbReference>
<dbReference type="InterPro" id="IPR009057">
    <property type="entry name" value="Homeodomain-like_sf"/>
</dbReference>
<dbReference type="InterPro" id="IPR028082">
    <property type="entry name" value="Peripla_BP_I"/>
</dbReference>
<dbReference type="InterPro" id="IPR005467">
    <property type="entry name" value="His_kinase_dom"/>
</dbReference>
<keyword evidence="5" id="KW-0238">DNA-binding</keyword>
<dbReference type="Gene3D" id="1.10.287.130">
    <property type="match status" value="1"/>
</dbReference>
<organism evidence="13 14">
    <name type="scientific">Christiangramia antarctica</name>
    <dbReference type="NCBI Taxonomy" id="2058158"/>
    <lineage>
        <taxon>Bacteria</taxon>
        <taxon>Pseudomonadati</taxon>
        <taxon>Bacteroidota</taxon>
        <taxon>Flavobacteriia</taxon>
        <taxon>Flavobacteriales</taxon>
        <taxon>Flavobacteriaceae</taxon>
        <taxon>Christiangramia</taxon>
    </lineage>
</organism>
<dbReference type="InterPro" id="IPR011006">
    <property type="entry name" value="CheY-like_superfamily"/>
</dbReference>
<dbReference type="PROSITE" id="PS50109">
    <property type="entry name" value="HIS_KIN"/>
    <property type="match status" value="1"/>
</dbReference>
<evidence type="ECO:0000256" key="6">
    <source>
        <dbReference type="ARBA" id="ARBA00023163"/>
    </source>
</evidence>
<feature type="modified residue" description="4-aspartylphosphate" evidence="7">
    <location>
        <position position="711"/>
    </location>
</feature>
<keyword evidence="14" id="KW-1185">Reference proteome</keyword>
<dbReference type="SMART" id="SM00448">
    <property type="entry name" value="REC"/>
    <property type="match status" value="1"/>
</dbReference>
<evidence type="ECO:0000256" key="5">
    <source>
        <dbReference type="ARBA" id="ARBA00023125"/>
    </source>
</evidence>
<dbReference type="CDD" id="cd00082">
    <property type="entry name" value="HisKA"/>
    <property type="match status" value="1"/>
</dbReference>
<dbReference type="InterPro" id="IPR025997">
    <property type="entry name" value="SBP_2_dom"/>
</dbReference>
<evidence type="ECO:0000313" key="14">
    <source>
        <dbReference type="Proteomes" id="UP001597438"/>
    </source>
</evidence>
<dbReference type="RefSeq" id="WP_251740162.1">
    <property type="nucleotide sequence ID" value="NZ_JBHUOJ010000037.1"/>
</dbReference>
<dbReference type="PANTHER" id="PTHR43547:SF2">
    <property type="entry name" value="HYBRID SIGNAL TRANSDUCTION HISTIDINE KINASE C"/>
    <property type="match status" value="1"/>
</dbReference>
<dbReference type="Gene3D" id="1.10.10.60">
    <property type="entry name" value="Homeodomain-like"/>
    <property type="match status" value="2"/>
</dbReference>
<keyword evidence="9" id="KW-0472">Membrane</keyword>
<name>A0ABW5X9A8_9FLAO</name>
<keyword evidence="8" id="KW-0175">Coiled coil</keyword>
<evidence type="ECO:0000256" key="4">
    <source>
        <dbReference type="ARBA" id="ARBA00023015"/>
    </source>
</evidence>
<dbReference type="InterPro" id="IPR003594">
    <property type="entry name" value="HATPase_dom"/>
</dbReference>
<dbReference type="PROSITE" id="PS50110">
    <property type="entry name" value="RESPONSE_REGULATORY"/>
    <property type="match status" value="1"/>
</dbReference>
<dbReference type="SMART" id="SM00387">
    <property type="entry name" value="HATPase_c"/>
    <property type="match status" value="1"/>
</dbReference>
<evidence type="ECO:0000256" key="8">
    <source>
        <dbReference type="SAM" id="Coils"/>
    </source>
</evidence>
<evidence type="ECO:0000256" key="7">
    <source>
        <dbReference type="PROSITE-ProRule" id="PRU00169"/>
    </source>
</evidence>
<dbReference type="InterPro" id="IPR036890">
    <property type="entry name" value="HATPase_C_sf"/>
</dbReference>
<sequence length="914" mass="104808">MSGLLKYIGSICLLSIIFSCNPKKDNEVIKIGFSQCISTDQWRKDMNHSMMVQTSLYPNINLKISEADRSIEKQIDQIESFINEEVDVLIVSPLETKRIVPVIEKAYNKGIPVILIDRKIDSDKYTAFVGADNIAVGRMAASYIAASTKNSINVLEIKGTDNSSPTLERSLGFHQVAERESKINKIVSIEDYSDQKFANVLDTLDVTDFDYVYSFNDILARWAWQVAENKGLADQLKFVGVDGLVGPDGGINMVLEGKLEATVLYPTGGAEAIKLARRIHEGEKIQKNNSLNITLIDKLNADIMKNQYEKISEQQEELERQLEAIDIQEQKYYVQNNLLKVAMALLAIILSLAIYSIYSIRIIRRKNRELQLTNKKVIHQRNQIESIAEEVKRSNDAKMNFFTGLSHEFKTPLTLIMSSLESIHMELKGSKSKYLSDLDVISRNSKRLLRLINNLLDFRRIEDEKFNLKVSKTNLYEFSQKISRDFKREAKKRSIKFNIESNNEDLMLLLDRNLMDKVYFNLLSNAFKFTPDHGEIAIKIKYFNEDDRVDIHFTDSGIGIPKDEMEQLFKPFFKARNNNKNSSGIGLNLSRQFVELHNGKIEVHSHHGTEFIVSLPTTDEHFSSDQVIDANDVEEPSYLEVQFESELGNTELLVPEDKDDNQYSILIVEDNLELSRFLNNKLGMHYKTYLSDGTNAIEQAFELIPDIIICDLNLPGKGGFEICDTIKQDLRTSHIPTIILTALGDKESYLKGIESGADLYLTKPFSYAILIQSIKSLLYNREKLRYYYTNNLFKLEKDNKFSNNEQEFISYLNNLIKAHLDDSDFSVEKLAEELNISRVQLYRKVKALLGLNISEYINNYKLERAKIMLEETNFNISEIAYKNGFSTPNYFSTSFKNKYGSSPVSFRKDLRNSN</sequence>
<dbReference type="InterPro" id="IPR001789">
    <property type="entry name" value="Sig_transdc_resp-reg_receiver"/>
</dbReference>
<dbReference type="SUPFAM" id="SSF55874">
    <property type="entry name" value="ATPase domain of HSP90 chaperone/DNA topoisomerase II/histidine kinase"/>
    <property type="match status" value="1"/>
</dbReference>
<keyword evidence="3 7" id="KW-0597">Phosphoprotein</keyword>
<keyword evidence="9" id="KW-0812">Transmembrane</keyword>
<dbReference type="SMART" id="SM00388">
    <property type="entry name" value="HisKA"/>
    <property type="match status" value="1"/>
</dbReference>
<keyword evidence="6" id="KW-0804">Transcription</keyword>
<dbReference type="SMART" id="SM00342">
    <property type="entry name" value="HTH_ARAC"/>
    <property type="match status" value="1"/>
</dbReference>
<dbReference type="SUPFAM" id="SSF47384">
    <property type="entry name" value="Homodimeric domain of signal transducing histidine kinase"/>
    <property type="match status" value="1"/>
</dbReference>
<evidence type="ECO:0000256" key="1">
    <source>
        <dbReference type="ARBA" id="ARBA00000085"/>
    </source>
</evidence>
<dbReference type="Pfam" id="PF13407">
    <property type="entry name" value="Peripla_BP_4"/>
    <property type="match status" value="1"/>
</dbReference>
<feature type="domain" description="HTH araC/xylS-type" evidence="10">
    <location>
        <begin position="810"/>
        <end position="909"/>
    </location>
</feature>
<dbReference type="PROSITE" id="PS01124">
    <property type="entry name" value="HTH_ARAC_FAMILY_2"/>
    <property type="match status" value="1"/>
</dbReference>
<evidence type="ECO:0000313" key="13">
    <source>
        <dbReference type="EMBL" id="MFD2835022.1"/>
    </source>
</evidence>
<evidence type="ECO:0000256" key="9">
    <source>
        <dbReference type="SAM" id="Phobius"/>
    </source>
</evidence>
<feature type="domain" description="Histidine kinase" evidence="11">
    <location>
        <begin position="404"/>
        <end position="619"/>
    </location>
</feature>
<evidence type="ECO:0000259" key="12">
    <source>
        <dbReference type="PROSITE" id="PS50110"/>
    </source>
</evidence>
<feature type="domain" description="Response regulatory" evidence="12">
    <location>
        <begin position="664"/>
        <end position="778"/>
    </location>
</feature>
<dbReference type="PROSITE" id="PS51257">
    <property type="entry name" value="PROKAR_LIPOPROTEIN"/>
    <property type="match status" value="1"/>
</dbReference>
<keyword evidence="4" id="KW-0805">Transcription regulation</keyword>
<dbReference type="Proteomes" id="UP001597438">
    <property type="component" value="Unassembled WGS sequence"/>
</dbReference>
<dbReference type="InterPro" id="IPR018062">
    <property type="entry name" value="HTH_AraC-typ_CS"/>
</dbReference>
<dbReference type="SUPFAM" id="SSF52172">
    <property type="entry name" value="CheY-like"/>
    <property type="match status" value="1"/>
</dbReference>
<feature type="transmembrane region" description="Helical" evidence="9">
    <location>
        <begin position="338"/>
        <end position="358"/>
    </location>
</feature>